<dbReference type="EMBL" id="FUXK01000004">
    <property type="protein sequence ID" value="SJZ55488.1"/>
    <property type="molecule type" value="Genomic_DNA"/>
</dbReference>
<sequence length="50" mass="5831">MMGSWSRFNSFFFIFMMSDGHFPTKRRMVYPSKGADVVLTSVCIFSLNKK</sequence>
<dbReference type="Proteomes" id="UP000190065">
    <property type="component" value="Unassembled WGS sequence"/>
</dbReference>
<evidence type="ECO:0000313" key="1">
    <source>
        <dbReference type="EMBL" id="SJZ55488.1"/>
    </source>
</evidence>
<proteinExistence type="predicted"/>
<protein>
    <submittedName>
        <fullName evidence="1">Uncharacterized protein</fullName>
    </submittedName>
</protein>
<accession>A0A1T4LLT9</accession>
<organism evidence="1 2">
    <name type="scientific">Segatella oulorum</name>
    <dbReference type="NCBI Taxonomy" id="28136"/>
    <lineage>
        <taxon>Bacteria</taxon>
        <taxon>Pseudomonadati</taxon>
        <taxon>Bacteroidota</taxon>
        <taxon>Bacteroidia</taxon>
        <taxon>Bacteroidales</taxon>
        <taxon>Prevotellaceae</taxon>
        <taxon>Segatella</taxon>
    </lineage>
</organism>
<name>A0A1T4LLT9_9BACT</name>
<evidence type="ECO:0000313" key="2">
    <source>
        <dbReference type="Proteomes" id="UP000190065"/>
    </source>
</evidence>
<reference evidence="1 2" key="1">
    <citation type="submission" date="2017-02" db="EMBL/GenBank/DDBJ databases">
        <authorList>
            <person name="Peterson S.W."/>
        </authorList>
    </citation>
    <scope>NUCLEOTIDE SEQUENCE [LARGE SCALE GENOMIC DNA]</scope>
    <source>
        <strain evidence="1 2">ATCC 43324</strain>
    </source>
</reference>
<dbReference type="STRING" id="28136.SAMN02745202_00442"/>
<dbReference type="AlphaFoldDB" id="A0A1T4LLT9"/>
<gene>
    <name evidence="1" type="ORF">SAMN02745202_00442</name>
</gene>